<dbReference type="Proteomes" id="UP000028493">
    <property type="component" value="Unassembled WGS sequence"/>
</dbReference>
<reference evidence="1" key="1">
    <citation type="submission" date="2013-07" db="EMBL/GenBank/DDBJ databases">
        <title>Sub-species coevolution in mutualistic symbiosis.</title>
        <authorList>
            <person name="Murfin K."/>
            <person name="Klassen J."/>
            <person name="Lee M."/>
            <person name="Forst S."/>
            <person name="Stock P."/>
            <person name="Goodrich-Blair H."/>
        </authorList>
    </citation>
    <scope>NUCLEOTIDE SEQUENCE [LARGE SCALE GENOMIC DNA]</scope>
    <source>
        <strain evidence="1">Kraussei Becker Underwood</strain>
    </source>
</reference>
<protein>
    <submittedName>
        <fullName evidence="1">Uncharacterized protein</fullName>
    </submittedName>
</protein>
<sequence length="18" mass="1858">MQEDVENTLPGANGKLAA</sequence>
<organism evidence="1 2">
    <name type="scientific">Xenorhabdus bovienii str. kraussei Becker Underwood</name>
    <dbReference type="NCBI Taxonomy" id="1398204"/>
    <lineage>
        <taxon>Bacteria</taxon>
        <taxon>Pseudomonadati</taxon>
        <taxon>Pseudomonadota</taxon>
        <taxon>Gammaproteobacteria</taxon>
        <taxon>Enterobacterales</taxon>
        <taxon>Morganellaceae</taxon>
        <taxon>Xenorhabdus</taxon>
    </lineage>
</organism>
<dbReference type="EMBL" id="CBSZ010000113">
    <property type="protein sequence ID" value="CDH23741.1"/>
    <property type="molecule type" value="Genomic_DNA"/>
</dbReference>
<dbReference type="AlphaFoldDB" id="A0A077PSP2"/>
<accession>A0A077PSP2</accession>
<gene>
    <name evidence="1" type="ORF">XBKB1_200002</name>
</gene>
<dbReference type="HOGENOM" id="CLU_3430908_0_0_6"/>
<comment type="caution">
    <text evidence="1">The sequence shown here is derived from an EMBL/GenBank/DDBJ whole genome shotgun (WGS) entry which is preliminary data.</text>
</comment>
<proteinExistence type="predicted"/>
<evidence type="ECO:0000313" key="1">
    <source>
        <dbReference type="EMBL" id="CDH23741.1"/>
    </source>
</evidence>
<evidence type="ECO:0000313" key="2">
    <source>
        <dbReference type="Proteomes" id="UP000028493"/>
    </source>
</evidence>
<name>A0A077PSP2_XENBV</name>